<dbReference type="EMBL" id="JBHSKS010000001">
    <property type="protein sequence ID" value="MFC5190567.1"/>
    <property type="molecule type" value="Genomic_DNA"/>
</dbReference>
<evidence type="ECO:0000256" key="1">
    <source>
        <dbReference type="SAM" id="Phobius"/>
    </source>
</evidence>
<feature type="transmembrane region" description="Helical" evidence="1">
    <location>
        <begin position="150"/>
        <end position="173"/>
    </location>
</feature>
<dbReference type="RefSeq" id="WP_377911758.1">
    <property type="nucleotide sequence ID" value="NZ_JBHSKS010000001.1"/>
</dbReference>
<dbReference type="Proteomes" id="UP001596163">
    <property type="component" value="Unassembled WGS sequence"/>
</dbReference>
<keyword evidence="3" id="KW-1185">Reference proteome</keyword>
<comment type="caution">
    <text evidence="2">The sequence shown here is derived from an EMBL/GenBank/DDBJ whole genome shotgun (WGS) entry which is preliminary data.</text>
</comment>
<gene>
    <name evidence="2" type="ORF">ACFPIK_02220</name>
</gene>
<organism evidence="2 3">
    <name type="scientific">Algoriphagus aquatilis</name>
    <dbReference type="NCBI Taxonomy" id="490186"/>
    <lineage>
        <taxon>Bacteria</taxon>
        <taxon>Pseudomonadati</taxon>
        <taxon>Bacteroidota</taxon>
        <taxon>Cytophagia</taxon>
        <taxon>Cytophagales</taxon>
        <taxon>Cyclobacteriaceae</taxon>
        <taxon>Algoriphagus</taxon>
    </lineage>
</organism>
<dbReference type="InterPro" id="IPR005625">
    <property type="entry name" value="PepSY-ass_TM"/>
</dbReference>
<reference evidence="3" key="1">
    <citation type="journal article" date="2019" name="Int. J. Syst. Evol. Microbiol.">
        <title>The Global Catalogue of Microorganisms (GCM) 10K type strain sequencing project: providing services to taxonomists for standard genome sequencing and annotation.</title>
        <authorList>
            <consortium name="The Broad Institute Genomics Platform"/>
            <consortium name="The Broad Institute Genome Sequencing Center for Infectious Disease"/>
            <person name="Wu L."/>
            <person name="Ma J."/>
        </authorList>
    </citation>
    <scope>NUCLEOTIDE SEQUENCE [LARGE SCALE GENOMIC DNA]</scope>
    <source>
        <strain evidence="3">CGMCC 1.7030</strain>
    </source>
</reference>
<proteinExistence type="predicted"/>
<feature type="transmembrane region" description="Helical" evidence="1">
    <location>
        <begin position="21"/>
        <end position="43"/>
    </location>
</feature>
<keyword evidence="1" id="KW-0812">Transmembrane</keyword>
<accession>A0ABW0BS59</accession>
<keyword evidence="1" id="KW-1133">Transmembrane helix</keyword>
<dbReference type="Pfam" id="PF03929">
    <property type="entry name" value="PepSY_TM"/>
    <property type="match status" value="1"/>
</dbReference>
<protein>
    <submittedName>
        <fullName evidence="2">PepSY domain-containing protein</fullName>
    </submittedName>
</protein>
<evidence type="ECO:0000313" key="2">
    <source>
        <dbReference type="EMBL" id="MFC5190567.1"/>
    </source>
</evidence>
<name>A0ABW0BS59_9BACT</name>
<evidence type="ECO:0000313" key="3">
    <source>
        <dbReference type="Proteomes" id="UP001596163"/>
    </source>
</evidence>
<sequence>MSDFKVQGKVKALRWLRIIHKWLGIPLIVFFLLIGVTSILLAWKKKAELLPPTLETKVESGTWILPSQMVKIGEEEMRKLGRDPEVDRIDIRPDKGTAKVTFKTHFTEVQVDGFSGEVLSVGTRHSDWIEKVHDGSIIDFYTTGDEGAKLTYSTLISIGLIFLAISGFYLWYFPKVVRRLKGK</sequence>
<keyword evidence="1" id="KW-0472">Membrane</keyword>